<proteinExistence type="predicted"/>
<keyword evidence="2" id="KW-0472">Membrane</keyword>
<protein>
    <submittedName>
        <fullName evidence="3">Uncharacterized protein</fullName>
    </submittedName>
</protein>
<feature type="transmembrane region" description="Helical" evidence="2">
    <location>
        <begin position="306"/>
        <end position="328"/>
    </location>
</feature>
<evidence type="ECO:0000256" key="1">
    <source>
        <dbReference type="SAM" id="MobiDB-lite"/>
    </source>
</evidence>
<dbReference type="EMBL" id="KQ241604">
    <property type="protein sequence ID" value="KNC87587.1"/>
    <property type="molecule type" value="Genomic_DNA"/>
</dbReference>
<evidence type="ECO:0000256" key="2">
    <source>
        <dbReference type="SAM" id="Phobius"/>
    </source>
</evidence>
<evidence type="ECO:0000313" key="3">
    <source>
        <dbReference type="EMBL" id="KNC87587.1"/>
    </source>
</evidence>
<keyword evidence="2" id="KW-1133">Transmembrane helix</keyword>
<keyword evidence="2" id="KW-0812">Transmembrane</keyword>
<feature type="transmembrane region" description="Helical" evidence="2">
    <location>
        <begin position="189"/>
        <end position="209"/>
    </location>
</feature>
<organism evidence="3 4">
    <name type="scientific">Sphaeroforma arctica JP610</name>
    <dbReference type="NCBI Taxonomy" id="667725"/>
    <lineage>
        <taxon>Eukaryota</taxon>
        <taxon>Ichthyosporea</taxon>
        <taxon>Ichthyophonida</taxon>
        <taxon>Sphaeroforma</taxon>
    </lineage>
</organism>
<dbReference type="RefSeq" id="XP_014161489.1">
    <property type="nucleotide sequence ID" value="XM_014306014.1"/>
</dbReference>
<dbReference type="AlphaFoldDB" id="A0A0L0GF34"/>
<gene>
    <name evidence="3" type="ORF">SARC_00289</name>
</gene>
<feature type="transmembrane region" description="Helical" evidence="2">
    <location>
        <begin position="221"/>
        <end position="243"/>
    </location>
</feature>
<feature type="transmembrane region" description="Helical" evidence="2">
    <location>
        <begin position="423"/>
        <end position="445"/>
    </location>
</feature>
<dbReference type="GeneID" id="25900793"/>
<sequence>MHDDTIHADTLHADTVYAETVHAETVHAAATHCDEVESGEAMTSKHFTAKATPPSSSDGCMSGRIGSSLELTTSRDVGRNRNKGGNPYAPSCEYAAQVEPGCIKNNNTSIVGNPYAPACEYTPQINTESTRNSVMNSNRNSAVSTVKSPRRGDHNHILHEGHNRTNQTDIRRDRAEKADTLSQFSKQSFWLVLLYSFLITFAFTITNLVLLSGSEECNPHYALSITIVSVSGVLHLCTVSIYIWQVHKHRENIFIRSRGKQFLLQICILSPCVIVFSTLLSLTYLGALSGVCIYSNAAPWDGASDAVLFALYTVVRLVTTMFLSAIIARQRLLYLLFIHKATRAYSKKALSRQYLYTNLCILGAFLVAEVPYFVIVIKDGKGENGAPIGAALISQVGFVAILLCVFSFYAYKTRKIELTFSDWGANVRVLCMFTVTNIILAVLLSVKGANLALGLFSGAVEMFVATAYIMDSFSALLVSIYYGIERTVVPAAVQLPSLSTNLRSASRAMRANRRSDDTEVGRGKTLATIASAVSHEFSDEQMGGSTGVPQAPVDAQIHADMHMHLSNTATMPVVFERSTDETS</sequence>
<dbReference type="Proteomes" id="UP000054560">
    <property type="component" value="Unassembled WGS sequence"/>
</dbReference>
<name>A0A0L0GF34_9EUKA</name>
<keyword evidence="4" id="KW-1185">Reference proteome</keyword>
<reference evidence="3 4" key="1">
    <citation type="submission" date="2011-02" db="EMBL/GenBank/DDBJ databases">
        <title>The Genome Sequence of Sphaeroforma arctica JP610.</title>
        <authorList>
            <consortium name="The Broad Institute Genome Sequencing Platform"/>
            <person name="Russ C."/>
            <person name="Cuomo C."/>
            <person name="Young S.K."/>
            <person name="Zeng Q."/>
            <person name="Gargeya S."/>
            <person name="Alvarado L."/>
            <person name="Berlin A."/>
            <person name="Chapman S.B."/>
            <person name="Chen Z."/>
            <person name="Freedman E."/>
            <person name="Gellesch M."/>
            <person name="Goldberg J."/>
            <person name="Griggs A."/>
            <person name="Gujja S."/>
            <person name="Heilman E."/>
            <person name="Heiman D."/>
            <person name="Howarth C."/>
            <person name="Mehta T."/>
            <person name="Neiman D."/>
            <person name="Pearson M."/>
            <person name="Roberts A."/>
            <person name="Saif S."/>
            <person name="Shea T."/>
            <person name="Shenoy N."/>
            <person name="Sisk P."/>
            <person name="Stolte C."/>
            <person name="Sykes S."/>
            <person name="White J."/>
            <person name="Yandava C."/>
            <person name="Burger G."/>
            <person name="Gray M.W."/>
            <person name="Holland P.W.H."/>
            <person name="King N."/>
            <person name="Lang F.B.F."/>
            <person name="Roger A.J."/>
            <person name="Ruiz-Trillo I."/>
            <person name="Haas B."/>
            <person name="Nusbaum C."/>
            <person name="Birren B."/>
        </authorList>
    </citation>
    <scope>NUCLEOTIDE SEQUENCE [LARGE SCALE GENOMIC DNA]</scope>
    <source>
        <strain evidence="3 4">JP610</strain>
    </source>
</reference>
<feature type="transmembrane region" description="Helical" evidence="2">
    <location>
        <begin position="263"/>
        <end position="286"/>
    </location>
</feature>
<accession>A0A0L0GF34</accession>
<feature type="transmembrane region" description="Helical" evidence="2">
    <location>
        <begin position="388"/>
        <end position="411"/>
    </location>
</feature>
<evidence type="ECO:0000313" key="4">
    <source>
        <dbReference type="Proteomes" id="UP000054560"/>
    </source>
</evidence>
<feature type="transmembrane region" description="Helical" evidence="2">
    <location>
        <begin position="355"/>
        <end position="376"/>
    </location>
</feature>
<feature type="region of interest" description="Disordered" evidence="1">
    <location>
        <begin position="47"/>
        <end position="87"/>
    </location>
</feature>